<name>A0ABD4YY25_9BURK</name>
<evidence type="ECO:0000259" key="5">
    <source>
        <dbReference type="PROSITE" id="PS50893"/>
    </source>
</evidence>
<reference evidence="6 7" key="1">
    <citation type="submission" date="2022-09" db="EMBL/GenBank/DDBJ databases">
        <title>Intensive care unit water sources are persistently colonized with multi-drug resistant bacteria and are the site of extensive horizontal gene transfer of antibiotic resistance genes.</title>
        <authorList>
            <person name="Diorio-Toth L."/>
        </authorList>
    </citation>
    <scope>NUCLEOTIDE SEQUENCE [LARGE SCALE GENOMIC DNA]</scope>
    <source>
        <strain evidence="6 7">GD03967</strain>
    </source>
</reference>
<dbReference type="InterPro" id="IPR003593">
    <property type="entry name" value="AAA+_ATPase"/>
</dbReference>
<comment type="caution">
    <text evidence="6">The sequence shown here is derived from an EMBL/GenBank/DDBJ whole genome shotgun (WGS) entry which is preliminary data.</text>
</comment>
<accession>A0ABD4YY25</accession>
<keyword evidence="4 6" id="KW-0067">ATP-binding</keyword>
<dbReference type="GO" id="GO:0005524">
    <property type="term" value="F:ATP binding"/>
    <property type="evidence" value="ECO:0007669"/>
    <property type="project" value="UniProtKB-KW"/>
</dbReference>
<keyword evidence="3" id="KW-0547">Nucleotide-binding</keyword>
<dbReference type="InterPro" id="IPR027417">
    <property type="entry name" value="P-loop_NTPase"/>
</dbReference>
<dbReference type="Pfam" id="PF12399">
    <property type="entry name" value="BCA_ABC_TP_C"/>
    <property type="match status" value="1"/>
</dbReference>
<dbReference type="Gene3D" id="3.40.50.300">
    <property type="entry name" value="P-loop containing nucleotide triphosphate hydrolases"/>
    <property type="match status" value="1"/>
</dbReference>
<evidence type="ECO:0000313" key="6">
    <source>
        <dbReference type="EMBL" id="MDH1180407.1"/>
    </source>
</evidence>
<keyword evidence="2" id="KW-1003">Cell membrane</keyword>
<dbReference type="PANTHER" id="PTHR45772">
    <property type="entry name" value="CONSERVED COMPONENT OF ABC TRANSPORTER FOR NATURAL AMINO ACIDS-RELATED"/>
    <property type="match status" value="1"/>
</dbReference>
<dbReference type="SMART" id="SM00382">
    <property type="entry name" value="AAA"/>
    <property type="match status" value="1"/>
</dbReference>
<dbReference type="RefSeq" id="WP_279991645.1">
    <property type="nucleotide sequence ID" value="NZ_JAOBZK010000031.1"/>
</dbReference>
<dbReference type="AlphaFoldDB" id="A0ABD4YY25"/>
<dbReference type="CDD" id="cd03219">
    <property type="entry name" value="ABC_Mj1267_LivG_branched"/>
    <property type="match status" value="1"/>
</dbReference>
<evidence type="ECO:0000256" key="4">
    <source>
        <dbReference type="ARBA" id="ARBA00022840"/>
    </source>
</evidence>
<dbReference type="Proteomes" id="UP001158644">
    <property type="component" value="Unassembled WGS sequence"/>
</dbReference>
<proteinExistence type="predicted"/>
<evidence type="ECO:0000256" key="3">
    <source>
        <dbReference type="ARBA" id="ARBA00022741"/>
    </source>
</evidence>
<dbReference type="SUPFAM" id="SSF52540">
    <property type="entry name" value="P-loop containing nucleoside triphosphate hydrolases"/>
    <property type="match status" value="1"/>
</dbReference>
<dbReference type="EMBL" id="JAOBZK010000031">
    <property type="protein sequence ID" value="MDH1180407.1"/>
    <property type="molecule type" value="Genomic_DNA"/>
</dbReference>
<dbReference type="InterPro" id="IPR051120">
    <property type="entry name" value="ABC_AA/LPS_Transport"/>
</dbReference>
<evidence type="ECO:0000313" key="7">
    <source>
        <dbReference type="Proteomes" id="UP001158644"/>
    </source>
</evidence>
<dbReference type="PROSITE" id="PS00211">
    <property type="entry name" value="ABC_TRANSPORTER_1"/>
    <property type="match status" value="1"/>
</dbReference>
<keyword evidence="1" id="KW-0813">Transport</keyword>
<evidence type="ECO:0000256" key="2">
    <source>
        <dbReference type="ARBA" id="ARBA00022475"/>
    </source>
</evidence>
<keyword evidence="2" id="KW-0472">Membrane</keyword>
<gene>
    <name evidence="6" type="ORF">N5C72_20180</name>
</gene>
<sequence>MSLLTVRNVSAGFGGMLALDNVSLDLNQGELLGLIGTNGAGKSTLFSVITGYVPSRAGVVQFDGRDISHMAVHTRVRQGLARTFQVPREFSQLTVMANMMAAAPDAQGERLLSIFFNPRKVQREEEQVAERARDLLQFLNLSRVADTQAGKLSGGQKKLLELGRLLMLEPRCIMLDEPFAGVNPVLIGELSERIVALNERGMSVLIIEHNLEELSRIVPRMYVMDRGKVIAEGKPRDVLSQDAVREAYMGGVI</sequence>
<dbReference type="InterPro" id="IPR017871">
    <property type="entry name" value="ABC_transporter-like_CS"/>
</dbReference>
<protein>
    <submittedName>
        <fullName evidence="6">ABC transporter ATP-binding protein</fullName>
    </submittedName>
</protein>
<evidence type="ECO:0000256" key="1">
    <source>
        <dbReference type="ARBA" id="ARBA00022448"/>
    </source>
</evidence>
<dbReference type="InterPro" id="IPR032823">
    <property type="entry name" value="BCA_ABC_TP_C"/>
</dbReference>
<dbReference type="Pfam" id="PF00005">
    <property type="entry name" value="ABC_tran"/>
    <property type="match status" value="1"/>
</dbReference>
<dbReference type="PANTHER" id="PTHR45772:SF9">
    <property type="entry name" value="CONSERVED COMPONENT OF ABC TRANSPORTER FOR NATURAL AMINO ACIDS"/>
    <property type="match status" value="1"/>
</dbReference>
<dbReference type="InterPro" id="IPR003439">
    <property type="entry name" value="ABC_transporter-like_ATP-bd"/>
</dbReference>
<feature type="domain" description="ABC transporter" evidence="5">
    <location>
        <begin position="4"/>
        <end position="251"/>
    </location>
</feature>
<organism evidence="6 7">
    <name type="scientific">Achromobacter mucicolens</name>
    <dbReference type="NCBI Taxonomy" id="1389922"/>
    <lineage>
        <taxon>Bacteria</taxon>
        <taxon>Pseudomonadati</taxon>
        <taxon>Pseudomonadota</taxon>
        <taxon>Betaproteobacteria</taxon>
        <taxon>Burkholderiales</taxon>
        <taxon>Alcaligenaceae</taxon>
        <taxon>Achromobacter</taxon>
    </lineage>
</organism>
<dbReference type="PROSITE" id="PS50893">
    <property type="entry name" value="ABC_TRANSPORTER_2"/>
    <property type="match status" value="1"/>
</dbReference>